<dbReference type="STRING" id="227084.SAMN05421855_104200"/>
<dbReference type="Pfam" id="PF13229">
    <property type="entry name" value="Beta_helix"/>
    <property type="match status" value="1"/>
</dbReference>
<feature type="chain" id="PRO_5011432234" evidence="1">
    <location>
        <begin position="21"/>
        <end position="392"/>
    </location>
</feature>
<evidence type="ECO:0000313" key="4">
    <source>
        <dbReference type="Proteomes" id="UP000199321"/>
    </source>
</evidence>
<evidence type="ECO:0000313" key="3">
    <source>
        <dbReference type="EMBL" id="SDF02029.1"/>
    </source>
</evidence>
<proteinExistence type="predicted"/>
<feature type="signal peptide" evidence="1">
    <location>
        <begin position="1"/>
        <end position="20"/>
    </location>
</feature>
<reference evidence="3 4" key="1">
    <citation type="submission" date="2016-10" db="EMBL/GenBank/DDBJ databases">
        <authorList>
            <person name="de Groot N.N."/>
        </authorList>
    </citation>
    <scope>NUCLEOTIDE SEQUENCE [LARGE SCALE GENOMIC DNA]</scope>
    <source>
        <strain evidence="3 4">DSM 16195</strain>
    </source>
</reference>
<gene>
    <name evidence="3" type="ORF">SAMN05421855_104200</name>
</gene>
<dbReference type="EMBL" id="FNBA01000004">
    <property type="protein sequence ID" value="SDF02029.1"/>
    <property type="molecule type" value="Genomic_DNA"/>
</dbReference>
<keyword evidence="1" id="KW-0732">Signal</keyword>
<dbReference type="AlphaFoldDB" id="A0A1G7HPV6"/>
<dbReference type="RefSeq" id="WP_093144855.1">
    <property type="nucleotide sequence ID" value="NZ_BMWO01000004.1"/>
</dbReference>
<feature type="domain" description="Right handed beta helix" evidence="2">
    <location>
        <begin position="103"/>
        <end position="263"/>
    </location>
</feature>
<dbReference type="InterPro" id="IPR039448">
    <property type="entry name" value="Beta_helix"/>
</dbReference>
<dbReference type="InterPro" id="IPR012334">
    <property type="entry name" value="Pectin_lyas_fold"/>
</dbReference>
<sequence>MKNIFFGMLLISLLSLPFLGCGNGKSHEGVNKKVSKEFSNQLKINQKSTFTDQAEGIDLVKIVDYLPNGYSKLGDTDYTDVIQDVLDKHSTVEFPNFPILVNDKGLRIRSNSKLYFQKESLLKLKSSAKVLYAILNIAKVENVSIYSPTIEGDRYRRVNPEDKKGEWGMGIWIQESKNISVFNAKVTHCWGDGIYIGGGRDIVPNDSIYIHRPIIDENRRNGISITSGKNIRIIEPVVSNSRGKSPESGIDIEPNSNTSTLNNIYIERPKTFNNQNHGIVVALTSLVGELDNHVNIEIVNHIDEYSTYGFTMADFRPKKDKEVKKLTGNVIIKNAIWKFNKQAYALGNTSDLYPPVNFFNCKVYSDVNNVNVVDEGMQYKMKFLKKKGYFFQ</sequence>
<protein>
    <submittedName>
        <fullName evidence="3">Right handed beta helix region</fullName>
    </submittedName>
</protein>
<name>A0A1G7HPV6_9FLAO</name>
<dbReference type="Proteomes" id="UP000199321">
    <property type="component" value="Unassembled WGS sequence"/>
</dbReference>
<dbReference type="Gene3D" id="2.160.20.10">
    <property type="entry name" value="Single-stranded right-handed beta-helix, Pectin lyase-like"/>
    <property type="match status" value="1"/>
</dbReference>
<keyword evidence="4" id="KW-1185">Reference proteome</keyword>
<organism evidence="3 4">
    <name type="scientific">Ulvibacter litoralis</name>
    <dbReference type="NCBI Taxonomy" id="227084"/>
    <lineage>
        <taxon>Bacteria</taxon>
        <taxon>Pseudomonadati</taxon>
        <taxon>Bacteroidota</taxon>
        <taxon>Flavobacteriia</taxon>
        <taxon>Flavobacteriales</taxon>
        <taxon>Flavobacteriaceae</taxon>
        <taxon>Ulvibacter</taxon>
    </lineage>
</organism>
<dbReference type="OrthoDB" id="253409at2"/>
<evidence type="ECO:0000256" key="1">
    <source>
        <dbReference type="SAM" id="SignalP"/>
    </source>
</evidence>
<dbReference type="InterPro" id="IPR011050">
    <property type="entry name" value="Pectin_lyase_fold/virulence"/>
</dbReference>
<accession>A0A1G7HPV6</accession>
<evidence type="ECO:0000259" key="2">
    <source>
        <dbReference type="Pfam" id="PF13229"/>
    </source>
</evidence>
<dbReference type="SUPFAM" id="SSF51126">
    <property type="entry name" value="Pectin lyase-like"/>
    <property type="match status" value="1"/>
</dbReference>